<dbReference type="RefSeq" id="WP_238224587.1">
    <property type="nucleotide sequence ID" value="NZ_BPQD01000008.1"/>
</dbReference>
<keyword evidence="5" id="KW-1185">Reference proteome</keyword>
<keyword evidence="1 4" id="KW-0808">Transferase</keyword>
<proteinExistence type="predicted"/>
<dbReference type="InterPro" id="IPR016181">
    <property type="entry name" value="Acyl_CoA_acyltransferase"/>
</dbReference>
<dbReference type="InterPro" id="IPR050832">
    <property type="entry name" value="Bact_Acetyltransf"/>
</dbReference>
<gene>
    <name evidence="4" type="ORF">QWZ12_06705</name>
</gene>
<dbReference type="SUPFAM" id="SSF55729">
    <property type="entry name" value="Acyl-CoA N-acyltransferases (Nat)"/>
    <property type="match status" value="1"/>
</dbReference>
<name>A0ABT8BFT5_9HYPH</name>
<dbReference type="CDD" id="cd04301">
    <property type="entry name" value="NAT_SF"/>
    <property type="match status" value="1"/>
</dbReference>
<dbReference type="Proteomes" id="UP001224644">
    <property type="component" value="Unassembled WGS sequence"/>
</dbReference>
<dbReference type="EMBL" id="JAUFPX010000004">
    <property type="protein sequence ID" value="MDN3590302.1"/>
    <property type="molecule type" value="Genomic_DNA"/>
</dbReference>
<evidence type="ECO:0000256" key="1">
    <source>
        <dbReference type="ARBA" id="ARBA00022679"/>
    </source>
</evidence>
<feature type="domain" description="N-acetyltransferase" evidence="3">
    <location>
        <begin position="2"/>
        <end position="144"/>
    </location>
</feature>
<organism evidence="4 5">
    <name type="scientific">Methylobacterium adhaesivum</name>
    <dbReference type="NCBI Taxonomy" id="333297"/>
    <lineage>
        <taxon>Bacteria</taxon>
        <taxon>Pseudomonadati</taxon>
        <taxon>Pseudomonadota</taxon>
        <taxon>Alphaproteobacteria</taxon>
        <taxon>Hyphomicrobiales</taxon>
        <taxon>Methylobacteriaceae</taxon>
        <taxon>Methylobacterium</taxon>
    </lineage>
</organism>
<dbReference type="PANTHER" id="PTHR43877:SF1">
    <property type="entry name" value="ACETYLTRANSFERASE"/>
    <property type="match status" value="1"/>
</dbReference>
<dbReference type="Pfam" id="PF13508">
    <property type="entry name" value="Acetyltransf_7"/>
    <property type="match status" value="1"/>
</dbReference>
<dbReference type="PROSITE" id="PS51186">
    <property type="entry name" value="GNAT"/>
    <property type="match status" value="1"/>
</dbReference>
<dbReference type="Gene3D" id="3.40.630.30">
    <property type="match status" value="1"/>
</dbReference>
<dbReference type="GO" id="GO:0016746">
    <property type="term" value="F:acyltransferase activity"/>
    <property type="evidence" value="ECO:0007669"/>
    <property type="project" value="UniProtKB-KW"/>
</dbReference>
<sequence length="187" mass="19903">MIQIRHERPGDIVAREHLLDLCFGEARRLKTSERLREGRLPAEGLAFTAESKGRLVGTVRLWHVEAGSHRPALLLGPLAVDPDVQGLGLGASLMRHALARAGALAHGAVLLIGDAPYYARFGFSQTLAAGLAMPGPFERERFLGLNLRPAALDGACGIVRATGAWDEADIPLTAFGDAGAASRRRVA</sequence>
<accession>A0ABT8BFT5</accession>
<dbReference type="PANTHER" id="PTHR43877">
    <property type="entry name" value="AMINOALKYLPHOSPHONATE N-ACETYLTRANSFERASE-RELATED-RELATED"/>
    <property type="match status" value="1"/>
</dbReference>
<evidence type="ECO:0000259" key="3">
    <source>
        <dbReference type="PROSITE" id="PS51186"/>
    </source>
</evidence>
<comment type="caution">
    <text evidence="4">The sequence shown here is derived from an EMBL/GenBank/DDBJ whole genome shotgun (WGS) entry which is preliminary data.</text>
</comment>
<keyword evidence="2 4" id="KW-0012">Acyltransferase</keyword>
<evidence type="ECO:0000256" key="2">
    <source>
        <dbReference type="ARBA" id="ARBA00023315"/>
    </source>
</evidence>
<dbReference type="InterPro" id="IPR000182">
    <property type="entry name" value="GNAT_dom"/>
</dbReference>
<evidence type="ECO:0000313" key="4">
    <source>
        <dbReference type="EMBL" id="MDN3590302.1"/>
    </source>
</evidence>
<protein>
    <submittedName>
        <fullName evidence="4">N-acetyltransferase</fullName>
        <ecNumber evidence="4">2.3.1.-</ecNumber>
    </submittedName>
</protein>
<evidence type="ECO:0000313" key="5">
    <source>
        <dbReference type="Proteomes" id="UP001224644"/>
    </source>
</evidence>
<reference evidence="5" key="1">
    <citation type="journal article" date="2019" name="Int. J. Syst. Evol. Microbiol.">
        <title>The Global Catalogue of Microorganisms (GCM) 10K type strain sequencing project: providing services to taxonomists for standard genome sequencing and annotation.</title>
        <authorList>
            <consortium name="The Broad Institute Genomics Platform"/>
            <consortium name="The Broad Institute Genome Sequencing Center for Infectious Disease"/>
            <person name="Wu L."/>
            <person name="Ma J."/>
        </authorList>
    </citation>
    <scope>NUCLEOTIDE SEQUENCE [LARGE SCALE GENOMIC DNA]</scope>
    <source>
        <strain evidence="5">CECT 7069</strain>
    </source>
</reference>
<dbReference type="EC" id="2.3.1.-" evidence="4"/>